<evidence type="ECO:0000256" key="2">
    <source>
        <dbReference type="SAM" id="Phobius"/>
    </source>
</evidence>
<dbReference type="RefSeq" id="WP_224478313.1">
    <property type="nucleotide sequence ID" value="NZ_JAIUJS010000004.1"/>
</dbReference>
<feature type="region of interest" description="Disordered" evidence="1">
    <location>
        <begin position="215"/>
        <end position="242"/>
    </location>
</feature>
<gene>
    <name evidence="4" type="ORF">LBV24_08985</name>
</gene>
<dbReference type="PROSITE" id="PS51257">
    <property type="entry name" value="PROKAR_LIPOPROTEIN"/>
    <property type="match status" value="1"/>
</dbReference>
<proteinExistence type="predicted"/>
<sequence length="242" mass="25892">MSTLVRIIITSIISLLMVSCIMDTNFGIGVDGNGKVISSDRNISDDFKSIKVSQGLDLYITQGNSVDLTVEADENLHELIMTEVENNVLKIYTTENIRRASSRKILLGITDLEAIKATSGSEVRSTNVIEVDELELNSTSGSDIRLDVKTESLNCHSTSGSDIRLSGTTNVLIAEATSGSDIRASNLRAVKTRVKATSGADISVNTTKELTARATSGADIRYSGNPEKVDKSDSSSGSVIKE</sequence>
<dbReference type="Pfam" id="PF10988">
    <property type="entry name" value="DUF2807"/>
    <property type="match status" value="1"/>
</dbReference>
<protein>
    <submittedName>
        <fullName evidence="4">DUF2807 domain-containing protein</fullName>
    </submittedName>
</protein>
<dbReference type="EMBL" id="JAIUJS010000004">
    <property type="protein sequence ID" value="MCA0153347.1"/>
    <property type="molecule type" value="Genomic_DNA"/>
</dbReference>
<evidence type="ECO:0000259" key="3">
    <source>
        <dbReference type="Pfam" id="PF10988"/>
    </source>
</evidence>
<organism evidence="4 5">
    <name type="scientific">Winogradskyella vincentii</name>
    <dbReference type="NCBI Taxonomy" id="2877122"/>
    <lineage>
        <taxon>Bacteria</taxon>
        <taxon>Pseudomonadati</taxon>
        <taxon>Bacteroidota</taxon>
        <taxon>Flavobacteriia</taxon>
        <taxon>Flavobacteriales</taxon>
        <taxon>Flavobacteriaceae</taxon>
        <taxon>Winogradskyella</taxon>
    </lineage>
</organism>
<comment type="caution">
    <text evidence="4">The sequence shown here is derived from an EMBL/GenBank/DDBJ whole genome shotgun (WGS) entry which is preliminary data.</text>
</comment>
<keyword evidence="5" id="KW-1185">Reference proteome</keyword>
<feature type="domain" description="Putative auto-transporter adhesin head GIN" evidence="3">
    <location>
        <begin position="46"/>
        <end position="226"/>
    </location>
</feature>
<reference evidence="5" key="1">
    <citation type="submission" date="2023-07" db="EMBL/GenBank/DDBJ databases">
        <authorList>
            <person name="Yue Y."/>
        </authorList>
    </citation>
    <scope>NUCLEOTIDE SEQUENCE [LARGE SCALE GENOMIC DNA]</scope>
    <source>
        <strain evidence="5">2Y89</strain>
    </source>
</reference>
<evidence type="ECO:0000313" key="5">
    <source>
        <dbReference type="Proteomes" id="UP001198402"/>
    </source>
</evidence>
<evidence type="ECO:0000313" key="4">
    <source>
        <dbReference type="EMBL" id="MCA0153347.1"/>
    </source>
</evidence>
<dbReference type="Proteomes" id="UP001198402">
    <property type="component" value="Unassembled WGS sequence"/>
</dbReference>
<dbReference type="Gene3D" id="2.160.20.120">
    <property type="match status" value="1"/>
</dbReference>
<keyword evidence="2" id="KW-1133">Transmembrane helix</keyword>
<evidence type="ECO:0000256" key="1">
    <source>
        <dbReference type="SAM" id="MobiDB-lite"/>
    </source>
</evidence>
<feature type="transmembrane region" description="Helical" evidence="2">
    <location>
        <begin position="7"/>
        <end position="28"/>
    </location>
</feature>
<keyword evidence="2" id="KW-0472">Membrane</keyword>
<name>A0ABS7Y3X7_9FLAO</name>
<keyword evidence="2" id="KW-0812">Transmembrane</keyword>
<dbReference type="InterPro" id="IPR021255">
    <property type="entry name" value="DUF2807"/>
</dbReference>
<accession>A0ABS7Y3X7</accession>